<dbReference type="EMBL" id="VZUB01021773">
    <property type="protein sequence ID" value="NXU77711.1"/>
    <property type="molecule type" value="Genomic_DNA"/>
</dbReference>
<reference evidence="1 2" key="1">
    <citation type="submission" date="2019-09" db="EMBL/GenBank/DDBJ databases">
        <title>Bird 10,000 Genomes (B10K) Project - Family phase.</title>
        <authorList>
            <person name="Zhang G."/>
        </authorList>
    </citation>
    <scope>NUCLEOTIDE SEQUENCE [LARGE SCALE GENOMIC DNA]</scope>
    <source>
        <strain evidence="1">OUT-0002</strain>
    </source>
</reference>
<protein>
    <submittedName>
        <fullName evidence="1">IGJ protein</fullName>
    </submittedName>
</protein>
<feature type="non-terminal residue" evidence="1">
    <location>
        <position position="1"/>
    </location>
</feature>
<evidence type="ECO:0000313" key="2">
    <source>
        <dbReference type="Proteomes" id="UP000579904"/>
    </source>
</evidence>
<proteinExistence type="predicted"/>
<dbReference type="PANTHER" id="PTHR10070:SF2">
    <property type="entry name" value="IMMUNOGLOBULIN J CHAIN"/>
    <property type="match status" value="1"/>
</dbReference>
<dbReference type="PANTHER" id="PTHR10070">
    <property type="entry name" value="IMMUNOGLOBULIN J CHAIN"/>
    <property type="match status" value="1"/>
</dbReference>
<dbReference type="OrthoDB" id="9936784at2759"/>
<dbReference type="GO" id="GO:0034987">
    <property type="term" value="F:immunoglobulin receptor binding"/>
    <property type="evidence" value="ECO:0007669"/>
    <property type="project" value="TreeGrafter"/>
</dbReference>
<dbReference type="GO" id="GO:0006959">
    <property type="term" value="P:humoral immune response"/>
    <property type="evidence" value="ECO:0007669"/>
    <property type="project" value="TreeGrafter"/>
</dbReference>
<accession>A0A7L3NJX1</accession>
<gene>
    <name evidence="1" type="primary">Jchain</name>
    <name evidence="1" type="ORF">OREMEL_R08121</name>
</gene>
<feature type="non-terminal residue" evidence="1">
    <location>
        <position position="140"/>
    </location>
</feature>
<name>A0A7L3NJX1_9AVES</name>
<comment type="caution">
    <text evidence="1">The sequence shown here is derived from an EMBL/GenBank/DDBJ whole genome shotgun (WGS) entry which is preliminary data.</text>
</comment>
<sequence length="140" mass="15912">AGYPRDPEDKEYVLVNNKCKCVTMTSKFVPSEENPDEEILVRNIRIIVPLKARENISDPTSPLRTKFVYRMTDLCKKCDPIEVNLGGESYQSQPSSSCSDPEICYTYNRDKCYTTTLPFLYHGKVKNIPVALTPTSCYAD</sequence>
<keyword evidence="2" id="KW-1185">Reference proteome</keyword>
<organism evidence="1 2">
    <name type="scientific">Oreotrochilus melanogaster</name>
    <dbReference type="NCBI Taxonomy" id="689266"/>
    <lineage>
        <taxon>Eukaryota</taxon>
        <taxon>Metazoa</taxon>
        <taxon>Chordata</taxon>
        <taxon>Craniata</taxon>
        <taxon>Vertebrata</taxon>
        <taxon>Euteleostomi</taxon>
        <taxon>Archelosauria</taxon>
        <taxon>Archosauria</taxon>
        <taxon>Dinosauria</taxon>
        <taxon>Saurischia</taxon>
        <taxon>Theropoda</taxon>
        <taxon>Coelurosauria</taxon>
        <taxon>Aves</taxon>
        <taxon>Neognathae</taxon>
        <taxon>Neoaves</taxon>
        <taxon>Strisores</taxon>
        <taxon>Apodiformes</taxon>
        <taxon>Trochilidae</taxon>
        <taxon>Oreotrochilus</taxon>
    </lineage>
</organism>
<dbReference type="AlphaFoldDB" id="A0A7L3NJX1"/>
<dbReference type="InterPro" id="IPR024110">
    <property type="entry name" value="Ig_J"/>
</dbReference>
<dbReference type="Proteomes" id="UP000579904">
    <property type="component" value="Unassembled WGS sequence"/>
</dbReference>
<dbReference type="Pfam" id="PF15097">
    <property type="entry name" value="Ig_J_chain"/>
    <property type="match status" value="1"/>
</dbReference>
<dbReference type="GO" id="GO:0071756">
    <property type="term" value="C:pentameric IgM immunoglobulin complex"/>
    <property type="evidence" value="ECO:0007669"/>
    <property type="project" value="TreeGrafter"/>
</dbReference>
<evidence type="ECO:0000313" key="1">
    <source>
        <dbReference type="EMBL" id="NXU77711.1"/>
    </source>
</evidence>